<protein>
    <submittedName>
        <fullName evidence="1">Uncharacterized protein</fullName>
    </submittedName>
</protein>
<comment type="caution">
    <text evidence="1">The sequence shown here is derived from an EMBL/GenBank/DDBJ whole genome shotgun (WGS) entry which is preliminary data.</text>
</comment>
<gene>
    <name evidence="1" type="ORF">CUU80_08895</name>
</gene>
<dbReference type="RefSeq" id="WP_100496960.1">
    <property type="nucleotide sequence ID" value="NZ_PGLQ01000007.1"/>
</dbReference>
<reference evidence="1 2" key="1">
    <citation type="submission" date="2017-11" db="EMBL/GenBank/DDBJ databases">
        <title>Draft genome sequences of strains TRE 1, TRE D, TRE H and TRI 7, isolated from tamarins, belonging to four potential novel Bifidobacterium species.</title>
        <authorList>
            <person name="Mattarelli P."/>
            <person name="Modesto M."/>
            <person name="Bonetti A."/>
            <person name="Puglisi E."/>
            <person name="Morelli L."/>
        </authorList>
    </citation>
    <scope>NUCLEOTIDE SEQUENCE [LARGE SCALE GENOMIC DNA]</scope>
    <source>
        <strain evidence="2">TRED</strain>
    </source>
</reference>
<proteinExistence type="predicted"/>
<evidence type="ECO:0000313" key="2">
    <source>
        <dbReference type="Proteomes" id="UP000228755"/>
    </source>
</evidence>
<dbReference type="OrthoDB" id="9793335at2"/>
<evidence type="ECO:0000313" key="1">
    <source>
        <dbReference type="EMBL" id="PJM78552.1"/>
    </source>
</evidence>
<dbReference type="EMBL" id="PGLQ01000007">
    <property type="protein sequence ID" value="PJM78552.1"/>
    <property type="molecule type" value="Genomic_DNA"/>
</dbReference>
<keyword evidence="2" id="KW-1185">Reference proteome</keyword>
<accession>A0A2M9HP05</accession>
<name>A0A2M9HP05_9BIFI</name>
<dbReference type="AlphaFoldDB" id="A0A2M9HP05"/>
<organism evidence="1 2">
    <name type="scientific">Bifidobacterium scaligerum</name>
    <dbReference type="NCBI Taxonomy" id="2052656"/>
    <lineage>
        <taxon>Bacteria</taxon>
        <taxon>Bacillati</taxon>
        <taxon>Actinomycetota</taxon>
        <taxon>Actinomycetes</taxon>
        <taxon>Bifidobacteriales</taxon>
        <taxon>Bifidobacteriaceae</taxon>
        <taxon>Bifidobacterium</taxon>
    </lineage>
</organism>
<sequence length="74" mass="9071">MLDRRVTYDEACRLFGVSVSDEEIYQWFIPREEEVNGRFVSFDGDWPRPVVRDFDLVRLSDFKRFLELRNDEHR</sequence>
<dbReference type="Proteomes" id="UP000228755">
    <property type="component" value="Unassembled WGS sequence"/>
</dbReference>